<sequence length="1173" mass="132179">MEDEEATSYNFYKKEAAKYGKTGELEKCLKFLIKMNTIRPSSKNQDRIEKVTEMIKDEKSSDDNSTKSSKDSPSPSYSRIKQENLSSPSFSEKKAPQNAAELIRPEIYKRLYEHQRQGVEFFFRLYRMNSGGVLGDDMGLGKTIQTIAFLSGMFQKKLIKSAIIVAPLSVISTWEKEFDRWDKSINICVYHGPSKTEKHRNLKRIQTLGGVLMTTYGTLLSGSDLLSEDIHTHRFFTYDYIVLDEAHMIKNPASKTTVALFKVRARWRIALTGTPIQNNLREMWALFNWTHSGTLLGIQKSFNDIYDKPITRGREKDATNFQKKQGEMKARDLFRKINPFYLHRSKDEVTAKENSRPVDENSLVPRMPKLSKKTDFIIWCYLSETQKEVYKKYFESDEVKMILNSKRSPLVTCTVFKKICDHPCLLTARQIIELDILDPVDDFKGSITEDLLDKAPSPEILSSVDLEKVIDMCGKFKFLLPLLEDLTSEGHRVLLFSLTKTALSILERCLRKIGIRFLRLDGSVTGQMRFEMIERFSRSPPGTVFLLTTKVGGLGLTLTAADRVVIFDPWWNPAVDSQAIDRAFRIGQDKDVVIYRLMTCGTIEEKIYRRQIFKTGVSQQVTEQNLNSMRYFSSIDIRSILLLENTEASDTHGMLEAIHGPLDLSDPVVESHVEFLTTLPTFGITDHKKVFQHDDDDIKISAEERTRMNEMQTFDDKTLQKDHEMTSTFNSETNHEQLLDFTMGSNFGNPRNNFNENSNSSSSLRTPYDDGRIGDGVQFLDEVVPTPPIFKKPPQQNVEVIEVNDDPMTVDDDVIEILEDNNPASKQSLEKMSDGLGSRRSPSCSSNITNDSSTNSPSSNSEPSAVEENADTSLTQSLLNKLDVTSKSEEKEEISFEIDCETADSALQTSLPDENQQPSLNSSRATNNISNTSHNISQEENLSFNSPSKSDATRRGTPLSEVRRSTPKSTASNKVNSGNSFAENSTPGSEEIENISESAKHSETLSTPLSDRSNSFHNSSRGSAMSKSSPKSNITNESNKSANSSMKLSLDLDYEESSESRNESIQSSNKSELDFQGFQKSFESKTSNSASNEADSGGDTNDSESSDDVIEGSDSDTESSKYDKYLTMIQKSRNLKKEGKLADALEIAKEAIQVWDGDIRIKSYISKLTEMLK</sequence>
<evidence type="ECO:0000256" key="2">
    <source>
        <dbReference type="SAM" id="MobiDB-lite"/>
    </source>
</evidence>
<keyword evidence="1" id="KW-0378">Hydrolase</keyword>
<feature type="compositionally biased region" description="Low complexity" evidence="2">
    <location>
        <begin position="745"/>
        <end position="763"/>
    </location>
</feature>
<feature type="compositionally biased region" description="Polar residues" evidence="2">
    <location>
        <begin position="1004"/>
        <end position="1047"/>
    </location>
</feature>
<dbReference type="GO" id="GO:0015616">
    <property type="term" value="F:DNA translocase activity"/>
    <property type="evidence" value="ECO:0007669"/>
    <property type="project" value="TreeGrafter"/>
</dbReference>
<dbReference type="InterPro" id="IPR049730">
    <property type="entry name" value="SNF2/RAD54-like_C"/>
</dbReference>
<feature type="compositionally biased region" description="Low complexity" evidence="2">
    <location>
        <begin position="926"/>
        <end position="936"/>
    </location>
</feature>
<dbReference type="Pfam" id="PF00176">
    <property type="entry name" value="SNF2-rel_dom"/>
    <property type="match status" value="1"/>
</dbReference>
<feature type="region of interest" description="Disordered" evidence="2">
    <location>
        <begin position="741"/>
        <end position="773"/>
    </location>
</feature>
<evidence type="ECO:0000313" key="6">
    <source>
        <dbReference type="Proteomes" id="UP000549394"/>
    </source>
</evidence>
<dbReference type="CDD" id="cd18793">
    <property type="entry name" value="SF2_C_SNF"/>
    <property type="match status" value="1"/>
</dbReference>
<feature type="compositionally biased region" description="Low complexity" evidence="2">
    <location>
        <begin position="841"/>
        <end position="864"/>
    </location>
</feature>
<dbReference type="SMART" id="SM00487">
    <property type="entry name" value="DEXDc"/>
    <property type="match status" value="1"/>
</dbReference>
<dbReference type="InterPro" id="IPR000330">
    <property type="entry name" value="SNF2_N"/>
</dbReference>
<dbReference type="SMART" id="SM00490">
    <property type="entry name" value="HELICc"/>
    <property type="match status" value="1"/>
</dbReference>
<feature type="region of interest" description="Disordered" evidence="2">
    <location>
        <begin position="911"/>
        <end position="1120"/>
    </location>
</feature>
<dbReference type="GO" id="GO:0005524">
    <property type="term" value="F:ATP binding"/>
    <property type="evidence" value="ECO:0007669"/>
    <property type="project" value="InterPro"/>
</dbReference>
<feature type="region of interest" description="Disordered" evidence="2">
    <location>
        <begin position="820"/>
        <end position="874"/>
    </location>
</feature>
<dbReference type="InterPro" id="IPR027417">
    <property type="entry name" value="P-loop_NTPase"/>
</dbReference>
<dbReference type="InterPro" id="IPR001650">
    <property type="entry name" value="Helicase_C-like"/>
</dbReference>
<dbReference type="Gene3D" id="3.40.50.300">
    <property type="entry name" value="P-loop containing nucleotide triphosphate hydrolases"/>
    <property type="match status" value="1"/>
</dbReference>
<reference evidence="5 6" key="1">
    <citation type="submission" date="2020-08" db="EMBL/GenBank/DDBJ databases">
        <authorList>
            <person name="Hejnol A."/>
        </authorList>
    </citation>
    <scope>NUCLEOTIDE SEQUENCE [LARGE SCALE GENOMIC DNA]</scope>
</reference>
<dbReference type="GO" id="GO:0016787">
    <property type="term" value="F:hydrolase activity"/>
    <property type="evidence" value="ECO:0007669"/>
    <property type="project" value="UniProtKB-KW"/>
</dbReference>
<dbReference type="PANTHER" id="PTHR45629">
    <property type="entry name" value="SNF2/RAD54 FAMILY MEMBER"/>
    <property type="match status" value="1"/>
</dbReference>
<feature type="compositionally biased region" description="Polar residues" evidence="2">
    <location>
        <begin position="967"/>
        <end position="988"/>
    </location>
</feature>
<gene>
    <name evidence="5" type="ORF">DGYR_LOCUS9436</name>
</gene>
<comment type="caution">
    <text evidence="5">The sequence shown here is derived from an EMBL/GenBank/DDBJ whole genome shotgun (WGS) entry which is preliminary data.</text>
</comment>
<feature type="compositionally biased region" description="Polar residues" evidence="2">
    <location>
        <begin position="1078"/>
        <end position="1100"/>
    </location>
</feature>
<feature type="domain" description="Helicase ATP-binding" evidence="3">
    <location>
        <begin position="123"/>
        <end position="293"/>
    </location>
</feature>
<dbReference type="InterPro" id="IPR014001">
    <property type="entry name" value="Helicase_ATP-bd"/>
</dbReference>
<dbReference type="PROSITE" id="PS51192">
    <property type="entry name" value="HELICASE_ATP_BIND_1"/>
    <property type="match status" value="1"/>
</dbReference>
<feature type="compositionally biased region" description="Basic and acidic residues" evidence="2">
    <location>
        <begin position="44"/>
        <end position="70"/>
    </location>
</feature>
<feature type="compositionally biased region" description="Acidic residues" evidence="2">
    <location>
        <begin position="1101"/>
        <end position="1117"/>
    </location>
</feature>
<dbReference type="InterPro" id="IPR050496">
    <property type="entry name" value="SNF2_RAD54_helicase_repair"/>
</dbReference>
<dbReference type="Pfam" id="PF00271">
    <property type="entry name" value="Helicase_C"/>
    <property type="match status" value="1"/>
</dbReference>
<feature type="compositionally biased region" description="Polar residues" evidence="2">
    <location>
        <begin position="911"/>
        <end position="925"/>
    </location>
</feature>
<proteinExistence type="predicted"/>
<evidence type="ECO:0000313" key="5">
    <source>
        <dbReference type="EMBL" id="CAD5121488.1"/>
    </source>
</evidence>
<dbReference type="EMBL" id="CAJFCJ010000014">
    <property type="protein sequence ID" value="CAD5121488.1"/>
    <property type="molecule type" value="Genomic_DNA"/>
</dbReference>
<dbReference type="SUPFAM" id="SSF52540">
    <property type="entry name" value="P-loop containing nucleoside triphosphate hydrolases"/>
    <property type="match status" value="2"/>
</dbReference>
<accession>A0A7I8VYZ7</accession>
<feature type="domain" description="Helicase C-terminal" evidence="4">
    <location>
        <begin position="478"/>
        <end position="630"/>
    </location>
</feature>
<evidence type="ECO:0000259" key="3">
    <source>
        <dbReference type="PROSITE" id="PS51192"/>
    </source>
</evidence>
<dbReference type="InterPro" id="IPR038718">
    <property type="entry name" value="SNF2-like_sf"/>
</dbReference>
<name>A0A7I8VYZ7_9ANNE</name>
<dbReference type="PROSITE" id="PS51194">
    <property type="entry name" value="HELICASE_CTER"/>
    <property type="match status" value="1"/>
</dbReference>
<dbReference type="Proteomes" id="UP000549394">
    <property type="component" value="Unassembled WGS sequence"/>
</dbReference>
<feature type="compositionally biased region" description="Polar residues" evidence="2">
    <location>
        <begin position="938"/>
        <end position="950"/>
    </location>
</feature>
<evidence type="ECO:0000256" key="1">
    <source>
        <dbReference type="ARBA" id="ARBA00022801"/>
    </source>
</evidence>
<feature type="region of interest" description="Disordered" evidence="2">
    <location>
        <begin position="42"/>
        <end position="97"/>
    </location>
</feature>
<keyword evidence="6" id="KW-1185">Reference proteome</keyword>
<evidence type="ECO:0000259" key="4">
    <source>
        <dbReference type="PROSITE" id="PS51194"/>
    </source>
</evidence>
<dbReference type="Gene3D" id="3.40.50.10810">
    <property type="entry name" value="Tandem AAA-ATPase domain"/>
    <property type="match status" value="1"/>
</dbReference>
<dbReference type="AlphaFoldDB" id="A0A7I8VYZ7"/>
<protein>
    <submittedName>
        <fullName evidence="5">DgyrCDS9993</fullName>
    </submittedName>
</protein>
<organism evidence="5 6">
    <name type="scientific">Dimorphilus gyrociliatus</name>
    <dbReference type="NCBI Taxonomy" id="2664684"/>
    <lineage>
        <taxon>Eukaryota</taxon>
        <taxon>Metazoa</taxon>
        <taxon>Spiralia</taxon>
        <taxon>Lophotrochozoa</taxon>
        <taxon>Annelida</taxon>
        <taxon>Polychaeta</taxon>
        <taxon>Polychaeta incertae sedis</taxon>
        <taxon>Dinophilidae</taxon>
        <taxon>Dimorphilus</taxon>
    </lineage>
</organism>
<dbReference type="PANTHER" id="PTHR45629:SF7">
    <property type="entry name" value="DNA EXCISION REPAIR PROTEIN ERCC-6-RELATED"/>
    <property type="match status" value="1"/>
</dbReference>
<dbReference type="OrthoDB" id="413460at2759"/>